<evidence type="ECO:0000313" key="2">
    <source>
        <dbReference type="Proteomes" id="UP000000366"/>
    </source>
</evidence>
<gene>
    <name evidence="1" type="ordered locus">Mpe_A1494</name>
</gene>
<protein>
    <submittedName>
        <fullName evidence="1">Uncharacterized protein</fullName>
    </submittedName>
</protein>
<dbReference type="KEGG" id="mpt:Mpe_A1494"/>
<organism evidence="1 2">
    <name type="scientific">Methylibium petroleiphilum (strain ATCC BAA-1232 / LMG 22953 / PM1)</name>
    <dbReference type="NCBI Taxonomy" id="420662"/>
    <lineage>
        <taxon>Bacteria</taxon>
        <taxon>Pseudomonadati</taxon>
        <taxon>Pseudomonadota</taxon>
        <taxon>Betaproteobacteria</taxon>
        <taxon>Burkholderiales</taxon>
        <taxon>Sphaerotilaceae</taxon>
        <taxon>Methylibium</taxon>
    </lineage>
</organism>
<reference evidence="1 2" key="1">
    <citation type="journal article" date="2007" name="J. Bacteriol.">
        <title>Whole-genome analysis of the methyl tert-butyl ether-degrading beta-proteobacterium Methylibium petroleiphilum PM1.</title>
        <authorList>
            <person name="Kane S.R."/>
            <person name="Chakicherla A.Y."/>
            <person name="Chain P.S.G."/>
            <person name="Schmidt R."/>
            <person name="Shin M.W."/>
            <person name="Legler T.C."/>
            <person name="Scow K.M."/>
            <person name="Larimer F.W."/>
            <person name="Lucas S.M."/>
            <person name="Richardson P.M."/>
            <person name="Hristova K.R."/>
        </authorList>
    </citation>
    <scope>NUCLEOTIDE SEQUENCE [LARGE SCALE GENOMIC DNA]</scope>
    <source>
        <strain evidence="2">ATCC BAA-1232 / LMG 22953 / PM1</strain>
    </source>
</reference>
<name>A2SFW7_METPP</name>
<dbReference type="STRING" id="420662.Mpe_A1494"/>
<proteinExistence type="predicted"/>
<sequence length="65" mass="7446">MTIRTWTLTLESGRQGGFTLRDERGFEIENVRAIEPKGRDPDGNPIHVFEIAVNLREVAAQPKRR</sequence>
<dbReference type="AlphaFoldDB" id="A2SFW7"/>
<dbReference type="HOGENOM" id="CLU_2844877_0_0_4"/>
<dbReference type="EMBL" id="CP000555">
    <property type="protein sequence ID" value="ABM94456.1"/>
    <property type="molecule type" value="Genomic_DNA"/>
</dbReference>
<keyword evidence="2" id="KW-1185">Reference proteome</keyword>
<accession>A2SFW7</accession>
<dbReference type="Proteomes" id="UP000000366">
    <property type="component" value="Chromosome"/>
</dbReference>
<evidence type="ECO:0000313" key="1">
    <source>
        <dbReference type="EMBL" id="ABM94456.1"/>
    </source>
</evidence>
<dbReference type="RefSeq" id="WP_011829093.1">
    <property type="nucleotide sequence ID" value="NC_008825.1"/>
</dbReference>